<gene>
    <name evidence="2" type="ORF">PIB30_101806</name>
</gene>
<evidence type="ECO:0000313" key="2">
    <source>
        <dbReference type="EMBL" id="MED6226254.1"/>
    </source>
</evidence>
<evidence type="ECO:0000256" key="1">
    <source>
        <dbReference type="SAM" id="MobiDB-lite"/>
    </source>
</evidence>
<feature type="region of interest" description="Disordered" evidence="1">
    <location>
        <begin position="45"/>
        <end position="70"/>
    </location>
</feature>
<sequence>IERTLRHIRQVRRRIQFENNQDFKIEELAPEDDFVYSSASETNIEIPSSNSGTNTVGEVPRINAEGNRRR</sequence>
<dbReference type="EMBL" id="JASCZI010274893">
    <property type="protein sequence ID" value="MED6226254.1"/>
    <property type="molecule type" value="Genomic_DNA"/>
</dbReference>
<dbReference type="Proteomes" id="UP001341840">
    <property type="component" value="Unassembled WGS sequence"/>
</dbReference>
<feature type="non-terminal residue" evidence="2">
    <location>
        <position position="1"/>
    </location>
</feature>
<reference evidence="2 3" key="1">
    <citation type="journal article" date="2023" name="Plants (Basel)">
        <title>Bridging the Gap: Combining Genomics and Transcriptomics Approaches to Understand Stylosanthes scabra, an Orphan Legume from the Brazilian Caatinga.</title>
        <authorList>
            <person name="Ferreira-Neto J.R.C."/>
            <person name="da Silva M.D."/>
            <person name="Binneck E."/>
            <person name="de Melo N.F."/>
            <person name="da Silva R.H."/>
            <person name="de Melo A.L.T.M."/>
            <person name="Pandolfi V."/>
            <person name="Bustamante F.O."/>
            <person name="Brasileiro-Vidal A.C."/>
            <person name="Benko-Iseppon A.M."/>
        </authorList>
    </citation>
    <scope>NUCLEOTIDE SEQUENCE [LARGE SCALE GENOMIC DNA]</scope>
    <source>
        <tissue evidence="2">Leaves</tissue>
    </source>
</reference>
<feature type="non-terminal residue" evidence="2">
    <location>
        <position position="70"/>
    </location>
</feature>
<proteinExistence type="predicted"/>
<feature type="compositionally biased region" description="Polar residues" evidence="1">
    <location>
        <begin position="45"/>
        <end position="56"/>
    </location>
</feature>
<protein>
    <submittedName>
        <fullName evidence="2">Uncharacterized protein</fullName>
    </submittedName>
</protein>
<keyword evidence="3" id="KW-1185">Reference proteome</keyword>
<evidence type="ECO:0000313" key="3">
    <source>
        <dbReference type="Proteomes" id="UP001341840"/>
    </source>
</evidence>
<name>A0ABU6ZWB3_9FABA</name>
<accession>A0ABU6ZWB3</accession>
<organism evidence="2 3">
    <name type="scientific">Stylosanthes scabra</name>
    <dbReference type="NCBI Taxonomy" id="79078"/>
    <lineage>
        <taxon>Eukaryota</taxon>
        <taxon>Viridiplantae</taxon>
        <taxon>Streptophyta</taxon>
        <taxon>Embryophyta</taxon>
        <taxon>Tracheophyta</taxon>
        <taxon>Spermatophyta</taxon>
        <taxon>Magnoliopsida</taxon>
        <taxon>eudicotyledons</taxon>
        <taxon>Gunneridae</taxon>
        <taxon>Pentapetalae</taxon>
        <taxon>rosids</taxon>
        <taxon>fabids</taxon>
        <taxon>Fabales</taxon>
        <taxon>Fabaceae</taxon>
        <taxon>Papilionoideae</taxon>
        <taxon>50 kb inversion clade</taxon>
        <taxon>dalbergioids sensu lato</taxon>
        <taxon>Dalbergieae</taxon>
        <taxon>Pterocarpus clade</taxon>
        <taxon>Stylosanthes</taxon>
    </lineage>
</organism>
<comment type="caution">
    <text evidence="2">The sequence shown here is derived from an EMBL/GenBank/DDBJ whole genome shotgun (WGS) entry which is preliminary data.</text>
</comment>